<evidence type="ECO:0000313" key="3">
    <source>
        <dbReference type="Proteomes" id="UP000192761"/>
    </source>
</evidence>
<name>A0A1W1XXG6_9NEIS</name>
<sequence>MHHRHLISPLLALLLVTAPVARAEPASLQSHPLGIWALPPQGKLLRWVLIYDLPASAKSGIYHIEVVARQRDKPVWTVYHLAHHIAITEAALQRSVVKPLQRGGVYPENFEHAYAAWQAENGGKGGEVCQTDVLQCLPAKLP</sequence>
<gene>
    <name evidence="2" type="ORF">SAMN02745857_03158</name>
</gene>
<dbReference type="AlphaFoldDB" id="A0A1W1XXG6"/>
<dbReference type="EMBL" id="FWXD01000021">
    <property type="protein sequence ID" value="SMC28208.1"/>
    <property type="molecule type" value="Genomic_DNA"/>
</dbReference>
<dbReference type="InterPro" id="IPR031561">
    <property type="entry name" value="DUF5086"/>
</dbReference>
<protein>
    <recommendedName>
        <fullName evidence="4">DUF5086 domain-containing protein</fullName>
    </recommendedName>
</protein>
<feature type="signal peptide" evidence="1">
    <location>
        <begin position="1"/>
        <end position="23"/>
    </location>
</feature>
<proteinExistence type="predicted"/>
<dbReference type="InterPro" id="IPR044935">
    <property type="entry name" value="DUF5086_sf"/>
</dbReference>
<keyword evidence="3" id="KW-1185">Reference proteome</keyword>
<keyword evidence="1" id="KW-0732">Signal</keyword>
<evidence type="ECO:0008006" key="4">
    <source>
        <dbReference type="Google" id="ProtNLM"/>
    </source>
</evidence>
<dbReference type="Gene3D" id="3.90.70.190">
    <property type="entry name" value="Domain of unknown function (DUF5086)"/>
    <property type="match status" value="1"/>
</dbReference>
<evidence type="ECO:0000313" key="2">
    <source>
        <dbReference type="EMBL" id="SMC28208.1"/>
    </source>
</evidence>
<dbReference type="Pfam" id="PF16985">
    <property type="entry name" value="DUF5086"/>
    <property type="match status" value="1"/>
</dbReference>
<dbReference type="RefSeq" id="WP_084091948.1">
    <property type="nucleotide sequence ID" value="NZ_FWXD01000021.1"/>
</dbReference>
<dbReference type="Proteomes" id="UP000192761">
    <property type="component" value="Unassembled WGS sequence"/>
</dbReference>
<feature type="chain" id="PRO_5013207107" description="DUF5086 domain-containing protein" evidence="1">
    <location>
        <begin position="24"/>
        <end position="142"/>
    </location>
</feature>
<dbReference type="OrthoDB" id="7064516at2"/>
<accession>A0A1W1XXG6</accession>
<dbReference type="STRING" id="1121001.SAMN02745857_03158"/>
<organism evidence="2 3">
    <name type="scientific">Andreprevotia lacus DSM 23236</name>
    <dbReference type="NCBI Taxonomy" id="1121001"/>
    <lineage>
        <taxon>Bacteria</taxon>
        <taxon>Pseudomonadati</taxon>
        <taxon>Pseudomonadota</taxon>
        <taxon>Betaproteobacteria</taxon>
        <taxon>Neisseriales</taxon>
        <taxon>Chitinibacteraceae</taxon>
        <taxon>Andreprevotia</taxon>
    </lineage>
</organism>
<reference evidence="2 3" key="1">
    <citation type="submission" date="2017-04" db="EMBL/GenBank/DDBJ databases">
        <authorList>
            <person name="Afonso C.L."/>
            <person name="Miller P.J."/>
            <person name="Scott M.A."/>
            <person name="Spackman E."/>
            <person name="Goraichik I."/>
            <person name="Dimitrov K.M."/>
            <person name="Suarez D.L."/>
            <person name="Swayne D.E."/>
        </authorList>
    </citation>
    <scope>NUCLEOTIDE SEQUENCE [LARGE SCALE GENOMIC DNA]</scope>
    <source>
        <strain evidence="2 3">DSM 23236</strain>
    </source>
</reference>
<evidence type="ECO:0000256" key="1">
    <source>
        <dbReference type="SAM" id="SignalP"/>
    </source>
</evidence>